<dbReference type="Proteomes" id="UP001433508">
    <property type="component" value="Unassembled WGS sequence"/>
</dbReference>
<dbReference type="EMBL" id="MU971358">
    <property type="protein sequence ID" value="KAK9238251.1"/>
    <property type="molecule type" value="Genomic_DNA"/>
</dbReference>
<name>A0ACC3T3S8_LIPKO</name>
<sequence length="450" mass="50150">MPSRSRLTGTALKALAVACLATLVKAHEHHEDAIPEGQYISVEPIDSILWVHIALMMLAFGIIFPVGMILGMTKNRFHVPLQTTGCVIAIVAYFLGHHHKGREFPSNNIHAKFAPFLMSLMFLQLIIGVYLKLHIERGILGRIRRPIVFIHGLSGKIMPITAWVQMGFGGITALGFCHSDHLGQCLAHGIMGSAFIGYGCILAIMMLVGQVWLARSGRSQEFYDSAVITAWGIVNTFTEHRWGQPWSHGDYQHTSMGIIWWCAGMLGLFLSRKNGRPQRNHIPALVIILTGWAMSVHAQHLELSTKVHAMFGYALMGAGFCRVIEISFVLHDANTDGDVKSFQYLSPFLLVASGFLFMFANEEQLQLINENHIDAASYSLIIYSIAFLVFLLFLRDETDFLLLISLWQKLSGNMIEGIKYEIAHDGSSASYSAATSDLEADRQIREAEEF</sequence>
<reference evidence="2" key="1">
    <citation type="journal article" date="2024" name="Front. Bioeng. Biotechnol.">
        <title>Genome-scale model development and genomic sequencing of the oleaginous clade Lipomyces.</title>
        <authorList>
            <person name="Czajka J.J."/>
            <person name="Han Y."/>
            <person name="Kim J."/>
            <person name="Mondo S.J."/>
            <person name="Hofstad B.A."/>
            <person name="Robles A."/>
            <person name="Haridas S."/>
            <person name="Riley R."/>
            <person name="LaButti K."/>
            <person name="Pangilinan J."/>
            <person name="Andreopoulos W."/>
            <person name="Lipzen A."/>
            <person name="Yan J."/>
            <person name="Wang M."/>
            <person name="Ng V."/>
            <person name="Grigoriev I.V."/>
            <person name="Spatafora J.W."/>
            <person name="Magnuson J.K."/>
            <person name="Baker S.E."/>
            <person name="Pomraning K.R."/>
        </authorList>
    </citation>
    <scope>NUCLEOTIDE SEQUENCE [LARGE SCALE GENOMIC DNA]</scope>
    <source>
        <strain evidence="2">CBS 7786</strain>
    </source>
</reference>
<comment type="caution">
    <text evidence="1">The sequence shown here is derived from an EMBL/GenBank/DDBJ whole genome shotgun (WGS) entry which is preliminary data.</text>
</comment>
<accession>A0ACC3T3S8</accession>
<organism evidence="1 2">
    <name type="scientific">Lipomyces kononenkoae</name>
    <name type="common">Yeast</name>
    <dbReference type="NCBI Taxonomy" id="34357"/>
    <lineage>
        <taxon>Eukaryota</taxon>
        <taxon>Fungi</taxon>
        <taxon>Dikarya</taxon>
        <taxon>Ascomycota</taxon>
        <taxon>Saccharomycotina</taxon>
        <taxon>Lipomycetes</taxon>
        <taxon>Lipomycetales</taxon>
        <taxon>Lipomycetaceae</taxon>
        <taxon>Lipomyces</taxon>
    </lineage>
</organism>
<proteinExistence type="predicted"/>
<keyword evidence="2" id="KW-1185">Reference proteome</keyword>
<protein>
    <submittedName>
        <fullName evidence="1">Uncharacterized protein</fullName>
    </submittedName>
</protein>
<gene>
    <name evidence="1" type="ORF">V1525DRAFT_440785</name>
</gene>
<evidence type="ECO:0000313" key="1">
    <source>
        <dbReference type="EMBL" id="KAK9238251.1"/>
    </source>
</evidence>
<evidence type="ECO:0000313" key="2">
    <source>
        <dbReference type="Proteomes" id="UP001433508"/>
    </source>
</evidence>